<dbReference type="Proteomes" id="UP000193560">
    <property type="component" value="Unassembled WGS sequence"/>
</dbReference>
<keyword evidence="4" id="KW-1185">Reference proteome</keyword>
<dbReference type="InterPro" id="IPR031165">
    <property type="entry name" value="GNAT_YJDJ"/>
</dbReference>
<proteinExistence type="predicted"/>
<organism evidence="3 4">
    <name type="scientific">Absidia repens</name>
    <dbReference type="NCBI Taxonomy" id="90262"/>
    <lineage>
        <taxon>Eukaryota</taxon>
        <taxon>Fungi</taxon>
        <taxon>Fungi incertae sedis</taxon>
        <taxon>Mucoromycota</taxon>
        <taxon>Mucoromycotina</taxon>
        <taxon>Mucoromycetes</taxon>
        <taxon>Mucorales</taxon>
        <taxon>Cunninghamellaceae</taxon>
        <taxon>Absidia</taxon>
    </lineage>
</organism>
<dbReference type="OrthoDB" id="74247at2759"/>
<dbReference type="EMBL" id="MCGE01000001">
    <property type="protein sequence ID" value="ORZ25071.1"/>
    <property type="molecule type" value="Genomic_DNA"/>
</dbReference>
<feature type="non-terminal residue" evidence="3">
    <location>
        <position position="1"/>
    </location>
</feature>
<evidence type="ECO:0000259" key="1">
    <source>
        <dbReference type="PROSITE" id="PS51729"/>
    </source>
</evidence>
<name>A0A1X2IZS7_9FUNG</name>
<dbReference type="EMBL" id="MCGE01000078">
    <property type="protein sequence ID" value="ORY95988.1"/>
    <property type="molecule type" value="Genomic_DNA"/>
</dbReference>
<dbReference type="AlphaFoldDB" id="A0A1X2IZS7"/>
<dbReference type="PANTHER" id="PTHR31435:SF9">
    <property type="entry name" value="PROTEIN NATD1"/>
    <property type="match status" value="1"/>
</dbReference>
<dbReference type="PROSITE" id="PS51729">
    <property type="entry name" value="GNAT_YJDJ"/>
    <property type="match status" value="1"/>
</dbReference>
<dbReference type="Pfam" id="PF14542">
    <property type="entry name" value="Acetyltransf_CG"/>
    <property type="match status" value="1"/>
</dbReference>
<dbReference type="InterPro" id="IPR045057">
    <property type="entry name" value="Gcn5-rel_NAT"/>
</dbReference>
<gene>
    <name evidence="3" type="ORF">BCR42DRAFT_316506</name>
    <name evidence="2" type="ORF">BCR42DRAFT_339730</name>
</gene>
<dbReference type="STRING" id="90262.A0A1X2IZS7"/>
<dbReference type="InterPro" id="IPR016181">
    <property type="entry name" value="Acyl_CoA_acyltransferase"/>
</dbReference>
<dbReference type="SUPFAM" id="SSF55729">
    <property type="entry name" value="Acyl-CoA N-acyltransferases (Nat)"/>
    <property type="match status" value="1"/>
</dbReference>
<reference evidence="3 4" key="1">
    <citation type="submission" date="2016-07" db="EMBL/GenBank/DDBJ databases">
        <title>Pervasive Adenine N6-methylation of Active Genes in Fungi.</title>
        <authorList>
            <consortium name="DOE Joint Genome Institute"/>
            <person name="Mondo S.J."/>
            <person name="Dannebaum R.O."/>
            <person name="Kuo R.C."/>
            <person name="Labutti K."/>
            <person name="Haridas S."/>
            <person name="Kuo A."/>
            <person name="Salamov A."/>
            <person name="Ahrendt S.R."/>
            <person name="Lipzen A."/>
            <person name="Sullivan W."/>
            <person name="Andreopoulos W.B."/>
            <person name="Clum A."/>
            <person name="Lindquist E."/>
            <person name="Daum C."/>
            <person name="Ramamoorthy G.K."/>
            <person name="Gryganskyi A."/>
            <person name="Culley D."/>
            <person name="Magnuson J.K."/>
            <person name="James T.Y."/>
            <person name="O'Malley M.A."/>
            <person name="Stajich J.E."/>
            <person name="Spatafora J.W."/>
            <person name="Visel A."/>
            <person name="Grigoriev I.V."/>
        </authorList>
    </citation>
    <scope>NUCLEOTIDE SEQUENCE [LARGE SCALE GENOMIC DNA]</scope>
    <source>
        <strain evidence="3 4">NRRL 1336</strain>
    </source>
</reference>
<comment type="caution">
    <text evidence="3">The sequence shown here is derived from an EMBL/GenBank/DDBJ whole genome shotgun (WGS) entry which is preliminary data.</text>
</comment>
<evidence type="ECO:0000313" key="4">
    <source>
        <dbReference type="Proteomes" id="UP000193560"/>
    </source>
</evidence>
<feature type="domain" description="N-acetyltransferase" evidence="1">
    <location>
        <begin position="1"/>
        <end position="72"/>
    </location>
</feature>
<evidence type="ECO:0000313" key="3">
    <source>
        <dbReference type="EMBL" id="ORZ25071.1"/>
    </source>
</evidence>
<evidence type="ECO:0000313" key="2">
    <source>
        <dbReference type="EMBL" id="ORY95988.1"/>
    </source>
</evidence>
<sequence length="90" mass="10556">AALCYLPTRFTTLMEFYHTEVPLAYRHLGIGDLLVHRAFEWVEQSNLLVIPSCSFVLRYLKTHYPDRNSGIWKYVVDDEHTGIERLASRD</sequence>
<protein>
    <recommendedName>
        <fullName evidence="1">N-acetyltransferase domain-containing protein</fullName>
    </recommendedName>
</protein>
<dbReference type="Gene3D" id="3.40.630.30">
    <property type="match status" value="1"/>
</dbReference>
<accession>A0A1X2IZS7</accession>
<dbReference type="PANTHER" id="PTHR31435">
    <property type="entry name" value="PROTEIN NATD1"/>
    <property type="match status" value="1"/>
</dbReference>